<keyword evidence="2" id="KW-1185">Reference proteome</keyword>
<gene>
    <name evidence="1" type="ORF">GTA08_BOTSDO13752</name>
</gene>
<comment type="caution">
    <text evidence="1">The sequence shown here is derived from an EMBL/GenBank/DDBJ whole genome shotgun (WGS) entry which is preliminary data.</text>
</comment>
<dbReference type="EMBL" id="WWBZ02000013">
    <property type="protein sequence ID" value="KAF4310659.1"/>
    <property type="molecule type" value="Genomic_DNA"/>
</dbReference>
<accession>A0A8H4N4E3</accession>
<dbReference type="InterPro" id="IPR015075">
    <property type="entry name" value="AtaL"/>
</dbReference>
<dbReference type="Pfam" id="PF08982">
    <property type="entry name" value="AtaL"/>
    <property type="match status" value="1"/>
</dbReference>
<name>A0A8H4N4E3_9PEZI</name>
<protein>
    <submittedName>
        <fullName evidence="1">Uncharacterized protein</fullName>
    </submittedName>
</protein>
<evidence type="ECO:0000313" key="2">
    <source>
        <dbReference type="Proteomes" id="UP000572817"/>
    </source>
</evidence>
<dbReference type="Proteomes" id="UP000572817">
    <property type="component" value="Unassembled WGS sequence"/>
</dbReference>
<dbReference type="InterPro" id="IPR023393">
    <property type="entry name" value="START-like_dom_sf"/>
</dbReference>
<organism evidence="1 2">
    <name type="scientific">Botryosphaeria dothidea</name>
    <dbReference type="NCBI Taxonomy" id="55169"/>
    <lineage>
        <taxon>Eukaryota</taxon>
        <taxon>Fungi</taxon>
        <taxon>Dikarya</taxon>
        <taxon>Ascomycota</taxon>
        <taxon>Pezizomycotina</taxon>
        <taxon>Dothideomycetes</taxon>
        <taxon>Dothideomycetes incertae sedis</taxon>
        <taxon>Botryosphaeriales</taxon>
        <taxon>Botryosphaeriaceae</taxon>
        <taxon>Botryosphaeria</taxon>
    </lineage>
</organism>
<dbReference type="Gene3D" id="3.30.530.20">
    <property type="match status" value="1"/>
</dbReference>
<dbReference type="OrthoDB" id="2320332at2759"/>
<dbReference type="AlphaFoldDB" id="A0A8H4N4E3"/>
<sequence length="177" mass="19757">MVPQDMFVRDPVINVSVTLPVNPPGTADVLTLEDVWVGLLHQQRYAQDYVPHITNVEITEKTILSSTSTSYKRVTHLSQEAYPNTPPLVQDVIVIDSYTHTNNTLATATISVGQTDRDIYYSLSYERPAPGISADSPEAAKMRTDFIEMARKNVASCIDLTRSYKAEGRYDGMGRFL</sequence>
<reference evidence="1" key="1">
    <citation type="submission" date="2020-04" db="EMBL/GenBank/DDBJ databases">
        <title>Genome Assembly and Annotation of Botryosphaeria dothidea sdau 11-99, a Latent Pathogen of Apple Fruit Ring Rot in China.</title>
        <authorList>
            <person name="Yu C."/>
            <person name="Diao Y."/>
            <person name="Lu Q."/>
            <person name="Zhao J."/>
            <person name="Cui S."/>
            <person name="Peng C."/>
            <person name="He B."/>
            <person name="Liu H."/>
        </authorList>
    </citation>
    <scope>NUCLEOTIDE SEQUENCE [LARGE SCALE GENOMIC DNA]</scope>
    <source>
        <strain evidence="1">Sdau11-99</strain>
    </source>
</reference>
<dbReference type="SUPFAM" id="SSF55961">
    <property type="entry name" value="Bet v1-like"/>
    <property type="match status" value="1"/>
</dbReference>
<evidence type="ECO:0000313" key="1">
    <source>
        <dbReference type="EMBL" id="KAF4310659.1"/>
    </source>
</evidence>
<proteinExistence type="predicted"/>